<dbReference type="GO" id="GO:0050566">
    <property type="term" value="F:asparaginyl-tRNA synthase (glutamine-hydrolyzing) activity"/>
    <property type="evidence" value="ECO:0007669"/>
    <property type="project" value="RHEA"/>
</dbReference>
<keyword evidence="6" id="KW-0067">ATP-binding</keyword>
<dbReference type="PATRIC" id="fig|49338.4.peg.4514"/>
<keyword evidence="6" id="KW-0648">Protein biosynthesis</keyword>
<evidence type="ECO:0000256" key="4">
    <source>
        <dbReference type="ARBA" id="ARBA00047380"/>
    </source>
</evidence>
<comment type="subunit">
    <text evidence="2 6">Heterotrimer of A, B and C subunits.</text>
</comment>
<dbReference type="SUPFAM" id="SSF141000">
    <property type="entry name" value="Glu-tRNAGln amidotransferase C subunit"/>
    <property type="match status" value="1"/>
</dbReference>
<keyword evidence="7" id="KW-0808">Transferase</keyword>
<dbReference type="GO" id="GO:0016740">
    <property type="term" value="F:transferase activity"/>
    <property type="evidence" value="ECO:0007669"/>
    <property type="project" value="UniProtKB-KW"/>
</dbReference>
<keyword evidence="6 7" id="KW-0436">Ligase</keyword>
<evidence type="ECO:0000256" key="2">
    <source>
        <dbReference type="ARBA" id="ARBA00011123"/>
    </source>
</evidence>
<dbReference type="Pfam" id="PF02686">
    <property type="entry name" value="GatC"/>
    <property type="match status" value="1"/>
</dbReference>
<dbReference type="GO" id="GO:0006450">
    <property type="term" value="P:regulation of translational fidelity"/>
    <property type="evidence" value="ECO:0007669"/>
    <property type="project" value="InterPro"/>
</dbReference>
<name>A0A098B6U8_DESHA</name>
<dbReference type="InterPro" id="IPR003837">
    <property type="entry name" value="GatC"/>
</dbReference>
<dbReference type="HAMAP" id="MF_00122">
    <property type="entry name" value="GatC"/>
    <property type="match status" value="1"/>
</dbReference>
<evidence type="ECO:0000256" key="3">
    <source>
        <dbReference type="ARBA" id="ARBA00024799"/>
    </source>
</evidence>
<gene>
    <name evidence="6" type="primary">gatC</name>
    <name evidence="7" type="ORF">DPCES_4191</name>
</gene>
<evidence type="ECO:0000313" key="7">
    <source>
        <dbReference type="EMBL" id="CDX04077.1"/>
    </source>
</evidence>
<organism evidence="7">
    <name type="scientific">Desulfitobacterium hafniense</name>
    <name type="common">Desulfitobacterium frappieri</name>
    <dbReference type="NCBI Taxonomy" id="49338"/>
    <lineage>
        <taxon>Bacteria</taxon>
        <taxon>Bacillati</taxon>
        <taxon>Bacillota</taxon>
        <taxon>Clostridia</taxon>
        <taxon>Eubacteriales</taxon>
        <taxon>Desulfitobacteriaceae</taxon>
        <taxon>Desulfitobacterium</taxon>
    </lineage>
</organism>
<evidence type="ECO:0000256" key="6">
    <source>
        <dbReference type="HAMAP-Rule" id="MF_00122"/>
    </source>
</evidence>
<dbReference type="GO" id="GO:0070681">
    <property type="term" value="P:glutaminyl-tRNAGln biosynthesis via transamidation"/>
    <property type="evidence" value="ECO:0007669"/>
    <property type="project" value="TreeGrafter"/>
</dbReference>
<dbReference type="PANTHER" id="PTHR15004">
    <property type="entry name" value="GLUTAMYL-TRNA(GLN) AMIDOTRANSFERASE SUBUNIT C, MITOCHONDRIAL"/>
    <property type="match status" value="1"/>
</dbReference>
<dbReference type="InterPro" id="IPR036113">
    <property type="entry name" value="Asp/Glu-ADT_sf_sub_c"/>
</dbReference>
<comment type="function">
    <text evidence="3 6">Allows the formation of correctly charged Asn-tRNA(Asn) or Gln-tRNA(Gln) through the transamidation of misacylated Asp-tRNA(Asn) or Glu-tRNA(Gln) in organisms which lack either or both of asparaginyl-tRNA or glutaminyl-tRNA synthetases. The reaction takes place in the presence of glutamine and ATP through an activated phospho-Asp-tRNA(Asn) or phospho-Glu-tRNA(Gln).</text>
</comment>
<dbReference type="NCBIfam" id="TIGR00135">
    <property type="entry name" value="gatC"/>
    <property type="match status" value="1"/>
</dbReference>
<comment type="catalytic activity">
    <reaction evidence="4 6">
        <text>L-aspartyl-tRNA(Asn) + L-glutamine + ATP + H2O = L-asparaginyl-tRNA(Asn) + L-glutamate + ADP + phosphate + 2 H(+)</text>
        <dbReference type="Rhea" id="RHEA:14513"/>
        <dbReference type="Rhea" id="RHEA-COMP:9674"/>
        <dbReference type="Rhea" id="RHEA-COMP:9677"/>
        <dbReference type="ChEBI" id="CHEBI:15377"/>
        <dbReference type="ChEBI" id="CHEBI:15378"/>
        <dbReference type="ChEBI" id="CHEBI:29985"/>
        <dbReference type="ChEBI" id="CHEBI:30616"/>
        <dbReference type="ChEBI" id="CHEBI:43474"/>
        <dbReference type="ChEBI" id="CHEBI:58359"/>
        <dbReference type="ChEBI" id="CHEBI:78515"/>
        <dbReference type="ChEBI" id="CHEBI:78516"/>
        <dbReference type="ChEBI" id="CHEBI:456216"/>
    </reaction>
</comment>
<evidence type="ECO:0000256" key="5">
    <source>
        <dbReference type="ARBA" id="ARBA00047913"/>
    </source>
</evidence>
<proteinExistence type="inferred from homology"/>
<reference evidence="7" key="1">
    <citation type="submission" date="2014-07" db="EMBL/GenBank/DDBJ databases">
        <authorList>
            <person name="Hornung V.Bastian."/>
        </authorList>
    </citation>
    <scope>NUCLEOTIDE SEQUENCE</scope>
    <source>
        <strain evidence="7">PCE-S</strain>
    </source>
</reference>
<keyword evidence="6" id="KW-0547">Nucleotide-binding</keyword>
<dbReference type="PANTHER" id="PTHR15004:SF0">
    <property type="entry name" value="GLUTAMYL-TRNA(GLN) AMIDOTRANSFERASE SUBUNIT C, MITOCHONDRIAL"/>
    <property type="match status" value="1"/>
</dbReference>
<accession>A0A098B6U8</accession>
<dbReference type="Gene3D" id="1.10.20.60">
    <property type="entry name" value="Glu-tRNAGln amidotransferase C subunit, N-terminal domain"/>
    <property type="match status" value="1"/>
</dbReference>
<dbReference type="EMBL" id="LK996017">
    <property type="protein sequence ID" value="CDX04077.1"/>
    <property type="molecule type" value="Genomic_DNA"/>
</dbReference>
<sequence>MVNEVKISREEVEHVAFLARLELTEEELVTNTEQLNSILDYAAMLEKLNTDDIKPTAHAVPLHNVLREDQVKPSMAREKVLANAPDAQDGFFKVPRIV</sequence>
<comment type="catalytic activity">
    <reaction evidence="5 6">
        <text>L-glutamyl-tRNA(Gln) + L-glutamine + ATP + H2O = L-glutaminyl-tRNA(Gln) + L-glutamate + ADP + phosphate + H(+)</text>
        <dbReference type="Rhea" id="RHEA:17521"/>
        <dbReference type="Rhea" id="RHEA-COMP:9681"/>
        <dbReference type="Rhea" id="RHEA-COMP:9684"/>
        <dbReference type="ChEBI" id="CHEBI:15377"/>
        <dbReference type="ChEBI" id="CHEBI:15378"/>
        <dbReference type="ChEBI" id="CHEBI:29985"/>
        <dbReference type="ChEBI" id="CHEBI:30616"/>
        <dbReference type="ChEBI" id="CHEBI:43474"/>
        <dbReference type="ChEBI" id="CHEBI:58359"/>
        <dbReference type="ChEBI" id="CHEBI:78520"/>
        <dbReference type="ChEBI" id="CHEBI:78521"/>
        <dbReference type="ChEBI" id="CHEBI:456216"/>
    </reaction>
</comment>
<dbReference type="GO" id="GO:0005524">
    <property type="term" value="F:ATP binding"/>
    <property type="evidence" value="ECO:0007669"/>
    <property type="project" value="UniProtKB-KW"/>
</dbReference>
<comment type="similarity">
    <text evidence="1 6">Belongs to the GatC family.</text>
</comment>
<protein>
    <recommendedName>
        <fullName evidence="6">Aspartyl/glutamyl-tRNA(Asn/Gln) amidotransferase subunit C</fullName>
        <shortName evidence="6">Asp/Glu-ADT subunit C</shortName>
        <ecNumber evidence="6">6.3.5.-</ecNumber>
    </recommendedName>
</protein>
<dbReference type="GO" id="GO:0006412">
    <property type="term" value="P:translation"/>
    <property type="evidence" value="ECO:0007669"/>
    <property type="project" value="UniProtKB-UniRule"/>
</dbReference>
<dbReference type="AlphaFoldDB" id="A0A098B6U8"/>
<evidence type="ECO:0000256" key="1">
    <source>
        <dbReference type="ARBA" id="ARBA00010757"/>
    </source>
</evidence>
<dbReference type="GO" id="GO:0050567">
    <property type="term" value="F:glutaminyl-tRNA synthase (glutamine-hydrolyzing) activity"/>
    <property type="evidence" value="ECO:0007669"/>
    <property type="project" value="UniProtKB-UniRule"/>
</dbReference>
<dbReference type="EC" id="6.3.5.-" evidence="6"/>